<feature type="region of interest" description="Disordered" evidence="4">
    <location>
        <begin position="60"/>
        <end position="85"/>
    </location>
</feature>
<evidence type="ECO:0000256" key="4">
    <source>
        <dbReference type="SAM" id="MobiDB-lite"/>
    </source>
</evidence>
<dbReference type="SUPFAM" id="SSF53137">
    <property type="entry name" value="Translational machinery components"/>
    <property type="match status" value="1"/>
</dbReference>
<comment type="similarity">
    <text evidence="1">Belongs to the universal ribosomal protein uS11 family.</text>
</comment>
<gene>
    <name evidence="5" type="ORF">BSL78_21023</name>
</gene>
<dbReference type="GO" id="GO:0005840">
    <property type="term" value="C:ribosome"/>
    <property type="evidence" value="ECO:0007669"/>
    <property type="project" value="UniProtKB-KW"/>
</dbReference>
<accession>A0A2G8K293</accession>
<comment type="caution">
    <text evidence="5">The sequence shown here is derived from an EMBL/GenBank/DDBJ whole genome shotgun (WGS) entry which is preliminary data.</text>
</comment>
<dbReference type="GO" id="GO:0003735">
    <property type="term" value="F:structural constituent of ribosome"/>
    <property type="evidence" value="ECO:0007669"/>
    <property type="project" value="InterPro"/>
</dbReference>
<evidence type="ECO:0000313" key="6">
    <source>
        <dbReference type="Proteomes" id="UP000230750"/>
    </source>
</evidence>
<sequence>MGMRMKERMWEAKVKLRALQQLCQIVRHQKWCYPRTLPILTQSHHPFHVSRQFLNAEETDLREGEGRQGAERSSLRDAENSSTNDSSLVFNGLPYEKIPIAHIKASYNNTIITVTDHLSDQILVKSSCGTEGFKNAKKSTSIAGQAVGIAAAVKALAKDVKMVRVLVRGVGPGRQAAIGCLSSGSDDVCLSSVKRQQAIILSYLFPLPPSREFRWAELTSSRSQTTPRFPITEVDQGRPRGYEEEEDEEEASDSNRENEPWAESRDSSSGVCCTIIGVSGRSVLPCIY</sequence>
<dbReference type="PANTHER" id="PTHR11759">
    <property type="entry name" value="40S RIBOSOMAL PROTEIN S14/30S RIBOSOMAL PROTEIN S11"/>
    <property type="match status" value="1"/>
</dbReference>
<organism evidence="5 6">
    <name type="scientific">Stichopus japonicus</name>
    <name type="common">Sea cucumber</name>
    <dbReference type="NCBI Taxonomy" id="307972"/>
    <lineage>
        <taxon>Eukaryota</taxon>
        <taxon>Metazoa</taxon>
        <taxon>Echinodermata</taxon>
        <taxon>Eleutherozoa</taxon>
        <taxon>Echinozoa</taxon>
        <taxon>Holothuroidea</taxon>
        <taxon>Aspidochirotacea</taxon>
        <taxon>Aspidochirotida</taxon>
        <taxon>Stichopodidae</taxon>
        <taxon>Apostichopus</taxon>
    </lineage>
</organism>
<dbReference type="HAMAP" id="MF_01310">
    <property type="entry name" value="Ribosomal_uS11"/>
    <property type="match status" value="1"/>
</dbReference>
<dbReference type="InterPro" id="IPR001971">
    <property type="entry name" value="Ribosomal_uS11"/>
</dbReference>
<dbReference type="Gene3D" id="3.30.420.80">
    <property type="entry name" value="Ribosomal protein S11"/>
    <property type="match status" value="1"/>
</dbReference>
<dbReference type="Pfam" id="PF00411">
    <property type="entry name" value="Ribosomal_S11"/>
    <property type="match status" value="1"/>
</dbReference>
<feature type="compositionally biased region" description="Basic and acidic residues" evidence="4">
    <location>
        <begin position="253"/>
        <end position="266"/>
    </location>
</feature>
<evidence type="ECO:0000256" key="3">
    <source>
        <dbReference type="ARBA" id="ARBA00023274"/>
    </source>
</evidence>
<dbReference type="OrthoDB" id="1654884at2759"/>
<evidence type="ECO:0000256" key="2">
    <source>
        <dbReference type="ARBA" id="ARBA00022980"/>
    </source>
</evidence>
<dbReference type="STRING" id="307972.A0A2G8K293"/>
<feature type="compositionally biased region" description="Acidic residues" evidence="4">
    <location>
        <begin position="243"/>
        <end position="252"/>
    </location>
</feature>
<feature type="region of interest" description="Disordered" evidence="4">
    <location>
        <begin position="224"/>
        <end position="269"/>
    </location>
</feature>
<keyword evidence="6" id="KW-1185">Reference proteome</keyword>
<feature type="compositionally biased region" description="Basic and acidic residues" evidence="4">
    <location>
        <begin position="60"/>
        <end position="79"/>
    </location>
</feature>
<dbReference type="InterPro" id="IPR036967">
    <property type="entry name" value="Ribosomal_uS11_sf"/>
</dbReference>
<keyword evidence="2" id="KW-0689">Ribosomal protein</keyword>
<protein>
    <recommendedName>
        <fullName evidence="7">28S ribosomal protein S11, mitochondrial</fullName>
    </recommendedName>
</protein>
<dbReference type="GO" id="GO:0006412">
    <property type="term" value="P:translation"/>
    <property type="evidence" value="ECO:0007669"/>
    <property type="project" value="InterPro"/>
</dbReference>
<dbReference type="Proteomes" id="UP000230750">
    <property type="component" value="Unassembled WGS sequence"/>
</dbReference>
<proteinExistence type="inferred from homology"/>
<dbReference type="AlphaFoldDB" id="A0A2G8K293"/>
<name>A0A2G8K293_STIJA</name>
<evidence type="ECO:0000256" key="1">
    <source>
        <dbReference type="ARBA" id="ARBA00006194"/>
    </source>
</evidence>
<dbReference type="GO" id="GO:1990904">
    <property type="term" value="C:ribonucleoprotein complex"/>
    <property type="evidence" value="ECO:0007669"/>
    <property type="project" value="UniProtKB-KW"/>
</dbReference>
<keyword evidence="3" id="KW-0687">Ribonucleoprotein</keyword>
<reference evidence="5 6" key="1">
    <citation type="journal article" date="2017" name="PLoS Biol.">
        <title>The sea cucumber genome provides insights into morphological evolution and visceral regeneration.</title>
        <authorList>
            <person name="Zhang X."/>
            <person name="Sun L."/>
            <person name="Yuan J."/>
            <person name="Sun Y."/>
            <person name="Gao Y."/>
            <person name="Zhang L."/>
            <person name="Li S."/>
            <person name="Dai H."/>
            <person name="Hamel J.F."/>
            <person name="Liu C."/>
            <person name="Yu Y."/>
            <person name="Liu S."/>
            <person name="Lin W."/>
            <person name="Guo K."/>
            <person name="Jin S."/>
            <person name="Xu P."/>
            <person name="Storey K.B."/>
            <person name="Huan P."/>
            <person name="Zhang T."/>
            <person name="Zhou Y."/>
            <person name="Zhang J."/>
            <person name="Lin C."/>
            <person name="Li X."/>
            <person name="Xing L."/>
            <person name="Huo D."/>
            <person name="Sun M."/>
            <person name="Wang L."/>
            <person name="Mercier A."/>
            <person name="Li F."/>
            <person name="Yang H."/>
            <person name="Xiang J."/>
        </authorList>
    </citation>
    <scope>NUCLEOTIDE SEQUENCE [LARGE SCALE GENOMIC DNA]</scope>
    <source>
        <strain evidence="5">Shaxun</strain>
        <tissue evidence="5">Muscle</tissue>
    </source>
</reference>
<dbReference type="EMBL" id="MRZV01000960">
    <property type="protein sequence ID" value="PIK42114.1"/>
    <property type="molecule type" value="Genomic_DNA"/>
</dbReference>
<evidence type="ECO:0000313" key="5">
    <source>
        <dbReference type="EMBL" id="PIK42114.1"/>
    </source>
</evidence>
<evidence type="ECO:0008006" key="7">
    <source>
        <dbReference type="Google" id="ProtNLM"/>
    </source>
</evidence>